<dbReference type="InterPro" id="IPR014512">
    <property type="entry name" value="O_gly_hydro"/>
</dbReference>
<evidence type="ECO:0000313" key="1">
    <source>
        <dbReference type="EMBL" id="GAA4168573.1"/>
    </source>
</evidence>
<gene>
    <name evidence="1" type="ORF">GCM10022218_03720</name>
</gene>
<dbReference type="Pfam" id="PF03663">
    <property type="entry name" value="Glyco_hydro_76"/>
    <property type="match status" value="1"/>
</dbReference>
<name>A0ABP7ZR75_9SPHI</name>
<dbReference type="PANTHER" id="PTHR47791">
    <property type="entry name" value="MEIOTICALLY UP-REGULATED GENE 191 PROTEIN"/>
    <property type="match status" value="1"/>
</dbReference>
<accession>A0ABP7ZR75</accession>
<dbReference type="PANTHER" id="PTHR47791:SF3">
    <property type="entry name" value="MEIOTICALLY UP-REGULATED GENE 191 PROTEIN"/>
    <property type="match status" value="1"/>
</dbReference>
<sequence length="330" mass="37693">MISGFWNEAGYFNNAINQSDQGFQYWPNAHAMDVVIDAYQRTKDAKYSAYFSKWFEGVKVKNGNTYYNVFYDDMEWNALTMLRLYETTKEQKYLDAVLLLWTDILKAWNEQYAGGGLAWRKDMLYSKNACSNGPASILAARLYNLTKNENYLTWAKKIYEWQKATLYNPSSGAVYDNINGETDAVDVTTLTYNQGTFLGTAVELFKITKDQIYLVDAQKISYYTITRCIDVGNNILRDEGNGDGALFKGIFIRYFVEYLNLEGIDADYRAKFEKFLVNNGKIAWTKGTSLPTLLFGSSWSQPPIGNSEISAYASAAMLFEGLARYQIRSK</sequence>
<protein>
    <submittedName>
        <fullName evidence="1">Glycoside hydrolase family 76 protein</fullName>
    </submittedName>
</protein>
<organism evidence="1 2">
    <name type="scientific">Sphingobacterium ginsenosidimutans</name>
    <dbReference type="NCBI Taxonomy" id="687845"/>
    <lineage>
        <taxon>Bacteria</taxon>
        <taxon>Pseudomonadati</taxon>
        <taxon>Bacteroidota</taxon>
        <taxon>Sphingobacteriia</taxon>
        <taxon>Sphingobacteriales</taxon>
        <taxon>Sphingobacteriaceae</taxon>
        <taxon>Sphingobacterium</taxon>
    </lineage>
</organism>
<dbReference type="Proteomes" id="UP001500167">
    <property type="component" value="Unassembled WGS sequence"/>
</dbReference>
<keyword evidence="2" id="KW-1185">Reference proteome</keyword>
<keyword evidence="1" id="KW-0378">Hydrolase</keyword>
<proteinExistence type="predicted"/>
<dbReference type="InterPro" id="IPR008928">
    <property type="entry name" value="6-hairpin_glycosidase_sf"/>
</dbReference>
<dbReference type="SUPFAM" id="SSF48208">
    <property type="entry name" value="Six-hairpin glycosidases"/>
    <property type="match status" value="1"/>
</dbReference>
<dbReference type="InterPro" id="IPR053169">
    <property type="entry name" value="MUG_Protein"/>
</dbReference>
<dbReference type="GO" id="GO:0016787">
    <property type="term" value="F:hydrolase activity"/>
    <property type="evidence" value="ECO:0007669"/>
    <property type="project" value="UniProtKB-KW"/>
</dbReference>
<dbReference type="EMBL" id="BAAAZK010000002">
    <property type="protein sequence ID" value="GAA4168573.1"/>
    <property type="molecule type" value="Genomic_DNA"/>
</dbReference>
<reference evidence="2" key="1">
    <citation type="journal article" date="2019" name="Int. J. Syst. Evol. Microbiol.">
        <title>The Global Catalogue of Microorganisms (GCM) 10K type strain sequencing project: providing services to taxonomists for standard genome sequencing and annotation.</title>
        <authorList>
            <consortium name="The Broad Institute Genomics Platform"/>
            <consortium name="The Broad Institute Genome Sequencing Center for Infectious Disease"/>
            <person name="Wu L."/>
            <person name="Ma J."/>
        </authorList>
    </citation>
    <scope>NUCLEOTIDE SEQUENCE [LARGE SCALE GENOMIC DNA]</scope>
    <source>
        <strain evidence="2">JCM 16722</strain>
    </source>
</reference>
<dbReference type="Gene3D" id="1.50.10.20">
    <property type="match status" value="1"/>
</dbReference>
<evidence type="ECO:0000313" key="2">
    <source>
        <dbReference type="Proteomes" id="UP001500167"/>
    </source>
</evidence>
<comment type="caution">
    <text evidence="1">The sequence shown here is derived from an EMBL/GenBank/DDBJ whole genome shotgun (WGS) entry which is preliminary data.</text>
</comment>
<dbReference type="PIRSF" id="PIRSF021505">
    <property type="entry name" value="O_gly_hdrol"/>
    <property type="match status" value="1"/>
</dbReference>
<dbReference type="InterPro" id="IPR005198">
    <property type="entry name" value="Glyco_hydro_76"/>
</dbReference>